<feature type="transmembrane region" description="Helical" evidence="6">
    <location>
        <begin position="60"/>
        <end position="87"/>
    </location>
</feature>
<evidence type="ECO:0000256" key="6">
    <source>
        <dbReference type="RuleBase" id="RU365102"/>
    </source>
</evidence>
<comment type="similarity">
    <text evidence="2 6">Belongs to the GDT1 family.</text>
</comment>
<sequence>MMFEAFLVSTGLVAIGEIGDKTQLLSFALAQRYRAPWAILAGVILATLINHGLSAWFGSWLAGLISMFWLTVILGIGFIGLGLWMLVPDGEEELDQKRRMGPFVAAFVLFFLAEIGDKTQIATVALAARYSTDMLWVLAGSTLGMVLVNAPVIWLGALLSNGVWQRRIHMLSAALFVTMGVVTLLSLLWQ</sequence>
<dbReference type="PANTHER" id="PTHR12608">
    <property type="entry name" value="TRANSMEMBRANE PROTEIN HTP-1 RELATED"/>
    <property type="match status" value="1"/>
</dbReference>
<comment type="caution">
    <text evidence="6">Lacks conserved residue(s) required for the propagation of feature annotation.</text>
</comment>
<evidence type="ECO:0000256" key="4">
    <source>
        <dbReference type="ARBA" id="ARBA00022989"/>
    </source>
</evidence>
<feature type="transmembrane region" description="Helical" evidence="6">
    <location>
        <begin position="35"/>
        <end position="53"/>
    </location>
</feature>
<evidence type="ECO:0000256" key="3">
    <source>
        <dbReference type="ARBA" id="ARBA00022692"/>
    </source>
</evidence>
<dbReference type="InterPro" id="IPR001727">
    <property type="entry name" value="GDT1-like"/>
</dbReference>
<feature type="transmembrane region" description="Helical" evidence="6">
    <location>
        <begin position="135"/>
        <end position="156"/>
    </location>
</feature>
<organism evidence="7 8">
    <name type="scientific">Isoalcanivorax beigongshangi</name>
    <dbReference type="NCBI Taxonomy" id="3238810"/>
    <lineage>
        <taxon>Bacteria</taxon>
        <taxon>Pseudomonadati</taxon>
        <taxon>Pseudomonadota</taxon>
        <taxon>Gammaproteobacteria</taxon>
        <taxon>Oceanospirillales</taxon>
        <taxon>Alcanivoracaceae</taxon>
        <taxon>Isoalcanivorax</taxon>
    </lineage>
</organism>
<keyword evidence="3 6" id="KW-0812">Transmembrane</keyword>
<evidence type="ECO:0000256" key="2">
    <source>
        <dbReference type="ARBA" id="ARBA00009190"/>
    </source>
</evidence>
<dbReference type="PANTHER" id="PTHR12608:SF1">
    <property type="entry name" value="TRANSMEMBRANE PROTEIN 165"/>
    <property type="match status" value="1"/>
</dbReference>
<keyword evidence="8" id="KW-1185">Reference proteome</keyword>
<dbReference type="EMBL" id="JBGCUO010000001">
    <property type="protein sequence ID" value="MEY1660754.1"/>
    <property type="molecule type" value="Genomic_DNA"/>
</dbReference>
<evidence type="ECO:0000313" key="7">
    <source>
        <dbReference type="EMBL" id="MEY1660754.1"/>
    </source>
</evidence>
<proteinExistence type="inferred from homology"/>
<comment type="caution">
    <text evidence="7">The sequence shown here is derived from an EMBL/GenBank/DDBJ whole genome shotgun (WGS) entry which is preliminary data.</text>
</comment>
<keyword evidence="4 6" id="KW-1133">Transmembrane helix</keyword>
<evidence type="ECO:0000256" key="5">
    <source>
        <dbReference type="ARBA" id="ARBA00023136"/>
    </source>
</evidence>
<dbReference type="Proteomes" id="UP001562065">
    <property type="component" value="Unassembled WGS sequence"/>
</dbReference>
<dbReference type="Pfam" id="PF01169">
    <property type="entry name" value="GDT1"/>
    <property type="match status" value="2"/>
</dbReference>
<reference evidence="7 8" key="1">
    <citation type="submission" date="2024-07" db="EMBL/GenBank/DDBJ databases">
        <authorList>
            <person name="Ren Q."/>
        </authorList>
    </citation>
    <scope>NUCLEOTIDE SEQUENCE [LARGE SCALE GENOMIC DNA]</scope>
    <source>
        <strain evidence="7 8">REN37</strain>
    </source>
</reference>
<gene>
    <name evidence="7" type="ORF">AB5I84_01165</name>
</gene>
<dbReference type="RefSeq" id="WP_369453997.1">
    <property type="nucleotide sequence ID" value="NZ_JBGCUO010000001.1"/>
</dbReference>
<keyword evidence="5 6" id="KW-0472">Membrane</keyword>
<evidence type="ECO:0000256" key="1">
    <source>
        <dbReference type="ARBA" id="ARBA00004141"/>
    </source>
</evidence>
<comment type="subcellular location">
    <subcellularLocation>
        <location evidence="1 6">Membrane</location>
        <topology evidence="1 6">Multi-pass membrane protein</topology>
    </subcellularLocation>
</comment>
<feature type="transmembrane region" description="Helical" evidence="6">
    <location>
        <begin position="168"/>
        <end position="189"/>
    </location>
</feature>
<evidence type="ECO:0000313" key="8">
    <source>
        <dbReference type="Proteomes" id="UP001562065"/>
    </source>
</evidence>
<protein>
    <recommendedName>
        <fullName evidence="6">GDT1 family protein</fullName>
    </recommendedName>
</protein>
<name>A0ABV4ADF8_9GAMM</name>
<accession>A0ABV4ADF8</accession>